<dbReference type="PANTHER" id="PTHR43340">
    <property type="entry name" value="HYPOXANTHINE-GUANINE PHOSPHORIBOSYLTRANSFERASE"/>
    <property type="match status" value="1"/>
</dbReference>
<dbReference type="PANTHER" id="PTHR43340:SF1">
    <property type="entry name" value="HYPOXANTHINE PHOSPHORIBOSYLTRANSFERASE"/>
    <property type="match status" value="1"/>
</dbReference>
<keyword evidence="4" id="KW-0328">Glycosyltransferase</keyword>
<dbReference type="KEGG" id="apac:S7S_10140"/>
<proteinExistence type="predicted"/>
<dbReference type="STRING" id="391936.S7S_10140"/>
<evidence type="ECO:0000313" key="5">
    <source>
        <dbReference type="Proteomes" id="UP000006764"/>
    </source>
</evidence>
<dbReference type="Proteomes" id="UP000006764">
    <property type="component" value="Chromosome"/>
</dbReference>
<protein>
    <submittedName>
        <fullName evidence="4">Hypoxanthine phosphoribosyltransferase</fullName>
    </submittedName>
</protein>
<dbReference type="SUPFAM" id="SSF53271">
    <property type="entry name" value="PRTase-like"/>
    <property type="match status" value="1"/>
</dbReference>
<dbReference type="HOGENOM" id="CLU_073615_2_0_6"/>
<comment type="catalytic activity">
    <reaction evidence="2">
        <text>IMP + diphosphate = hypoxanthine + 5-phospho-alpha-D-ribose 1-diphosphate</text>
        <dbReference type="Rhea" id="RHEA:17973"/>
        <dbReference type="ChEBI" id="CHEBI:17368"/>
        <dbReference type="ChEBI" id="CHEBI:33019"/>
        <dbReference type="ChEBI" id="CHEBI:58017"/>
        <dbReference type="ChEBI" id="CHEBI:58053"/>
        <dbReference type="EC" id="2.4.2.8"/>
    </reaction>
    <physiologicalReaction direction="right-to-left" evidence="2">
        <dbReference type="Rhea" id="RHEA:17975"/>
    </physiologicalReaction>
</comment>
<keyword evidence="5" id="KW-1185">Reference proteome</keyword>
<keyword evidence="4" id="KW-0808">Transferase</keyword>
<dbReference type="OrthoDB" id="9802824at2"/>
<dbReference type="GO" id="GO:0046100">
    <property type="term" value="P:hypoxanthine metabolic process"/>
    <property type="evidence" value="ECO:0007669"/>
    <property type="project" value="TreeGrafter"/>
</dbReference>
<dbReference type="CDD" id="cd06223">
    <property type="entry name" value="PRTases_typeI"/>
    <property type="match status" value="1"/>
</dbReference>
<dbReference type="RefSeq" id="WP_008735275.1">
    <property type="nucleotide sequence ID" value="NZ_CP004387.1"/>
</dbReference>
<feature type="domain" description="Phosphoribosyltransferase" evidence="3">
    <location>
        <begin position="16"/>
        <end position="146"/>
    </location>
</feature>
<reference evidence="4 5" key="1">
    <citation type="journal article" date="2012" name="J. Bacteriol.">
        <title>Genome sequence of an alkane-degrading bacterium, Alcanivorax pacificus type strain W11-5, isolated from deep sea sediment.</title>
        <authorList>
            <person name="Lai Q."/>
            <person name="Shao Z."/>
        </authorList>
    </citation>
    <scope>NUCLEOTIDE SEQUENCE [LARGE SCALE GENOMIC DNA]</scope>
    <source>
        <strain evidence="4 5">W11-5</strain>
    </source>
</reference>
<dbReference type="EMBL" id="CP004387">
    <property type="protein sequence ID" value="AJD48440.1"/>
    <property type="molecule type" value="Genomic_DNA"/>
</dbReference>
<dbReference type="GO" id="GO:0000287">
    <property type="term" value="F:magnesium ion binding"/>
    <property type="evidence" value="ECO:0007669"/>
    <property type="project" value="TreeGrafter"/>
</dbReference>
<evidence type="ECO:0000313" key="4">
    <source>
        <dbReference type="EMBL" id="AJD48440.1"/>
    </source>
</evidence>
<evidence type="ECO:0000256" key="1">
    <source>
        <dbReference type="ARBA" id="ARBA00048811"/>
    </source>
</evidence>
<dbReference type="GO" id="GO:0006178">
    <property type="term" value="P:guanine salvage"/>
    <property type="evidence" value="ECO:0007669"/>
    <property type="project" value="TreeGrafter"/>
</dbReference>
<evidence type="ECO:0000259" key="3">
    <source>
        <dbReference type="Pfam" id="PF00156"/>
    </source>
</evidence>
<accession>A0A0B4XNW4</accession>
<evidence type="ECO:0000256" key="2">
    <source>
        <dbReference type="ARBA" id="ARBA00049402"/>
    </source>
</evidence>
<dbReference type="GO" id="GO:0004422">
    <property type="term" value="F:hypoxanthine phosphoribosyltransferase activity"/>
    <property type="evidence" value="ECO:0007669"/>
    <property type="project" value="TreeGrafter"/>
</dbReference>
<dbReference type="NCBIfam" id="NF006605">
    <property type="entry name" value="PRK09162.1"/>
    <property type="match status" value="1"/>
</dbReference>
<comment type="catalytic activity">
    <reaction evidence="1">
        <text>GMP + diphosphate = guanine + 5-phospho-alpha-D-ribose 1-diphosphate</text>
        <dbReference type="Rhea" id="RHEA:25424"/>
        <dbReference type="ChEBI" id="CHEBI:16235"/>
        <dbReference type="ChEBI" id="CHEBI:33019"/>
        <dbReference type="ChEBI" id="CHEBI:58017"/>
        <dbReference type="ChEBI" id="CHEBI:58115"/>
        <dbReference type="EC" id="2.4.2.8"/>
    </reaction>
    <physiologicalReaction direction="right-to-left" evidence="1">
        <dbReference type="Rhea" id="RHEA:25426"/>
    </physiologicalReaction>
</comment>
<sequence length="185" mass="20081">MSLDREHLLRVRDSARQLYDMAQIDAAVTRVADAMTARYNDSNPLLLTVMNGGVVFAGRLLTELSFPLEIDYLHATRYTGETSGNDEIQWIVTPGINLAGRDVVILDDILDVGTTLLAIVEACKAQGAASVATAVLVDKVHDRKAQPGLKADFTGVEAEDAYLFGCGMDYKGFWRNAPGIYAVEG</sequence>
<dbReference type="GO" id="GO:0032263">
    <property type="term" value="P:GMP salvage"/>
    <property type="evidence" value="ECO:0007669"/>
    <property type="project" value="TreeGrafter"/>
</dbReference>
<dbReference type="GO" id="GO:0005829">
    <property type="term" value="C:cytosol"/>
    <property type="evidence" value="ECO:0007669"/>
    <property type="project" value="TreeGrafter"/>
</dbReference>
<organism evidence="4 5">
    <name type="scientific">Isoalcanivorax pacificus W11-5</name>
    <dbReference type="NCBI Taxonomy" id="391936"/>
    <lineage>
        <taxon>Bacteria</taxon>
        <taxon>Pseudomonadati</taxon>
        <taxon>Pseudomonadota</taxon>
        <taxon>Gammaproteobacteria</taxon>
        <taxon>Oceanospirillales</taxon>
        <taxon>Alcanivoracaceae</taxon>
        <taxon>Isoalcanivorax</taxon>
    </lineage>
</organism>
<name>A0A0B4XNW4_9GAMM</name>
<dbReference type="Gene3D" id="3.40.50.2020">
    <property type="match status" value="1"/>
</dbReference>
<gene>
    <name evidence="4" type="ORF">S7S_10140</name>
</gene>
<dbReference type="InterPro" id="IPR029057">
    <property type="entry name" value="PRTase-like"/>
</dbReference>
<dbReference type="InterPro" id="IPR050408">
    <property type="entry name" value="HGPRT"/>
</dbReference>
<dbReference type="InterPro" id="IPR000836">
    <property type="entry name" value="PRTase_dom"/>
</dbReference>
<dbReference type="GO" id="GO:0032264">
    <property type="term" value="P:IMP salvage"/>
    <property type="evidence" value="ECO:0007669"/>
    <property type="project" value="TreeGrafter"/>
</dbReference>
<dbReference type="Pfam" id="PF00156">
    <property type="entry name" value="Pribosyltran"/>
    <property type="match status" value="1"/>
</dbReference>
<dbReference type="AlphaFoldDB" id="A0A0B4XNW4"/>